<dbReference type="Pfam" id="PF10604">
    <property type="entry name" value="Polyketide_cyc2"/>
    <property type="match status" value="1"/>
</dbReference>
<dbReference type="Proteomes" id="UP000198751">
    <property type="component" value="Chromosome I"/>
</dbReference>
<dbReference type="Gene3D" id="3.30.530.20">
    <property type="match status" value="1"/>
</dbReference>
<reference evidence="2" key="1">
    <citation type="submission" date="2016-10" db="EMBL/GenBank/DDBJ databases">
        <authorList>
            <person name="Varghese N."/>
            <person name="Submissions S."/>
        </authorList>
    </citation>
    <scope>NUCLEOTIDE SEQUENCE [LARGE SCALE GENOMIC DNA]</scope>
    <source>
        <strain evidence="2">IMMIB L-1606</strain>
    </source>
</reference>
<organism evidence="1 2">
    <name type="scientific">Pseudarthrobacter equi</name>
    <dbReference type="NCBI Taxonomy" id="728066"/>
    <lineage>
        <taxon>Bacteria</taxon>
        <taxon>Bacillati</taxon>
        <taxon>Actinomycetota</taxon>
        <taxon>Actinomycetes</taxon>
        <taxon>Micrococcales</taxon>
        <taxon>Micrococcaceae</taxon>
        <taxon>Pseudarthrobacter</taxon>
    </lineage>
</organism>
<dbReference type="InterPro" id="IPR023393">
    <property type="entry name" value="START-like_dom_sf"/>
</dbReference>
<evidence type="ECO:0000313" key="2">
    <source>
        <dbReference type="Proteomes" id="UP000198751"/>
    </source>
</evidence>
<sequence length="153" mass="16376">MDQSLSLTQHINASPERVWAVITDIRNAPGTLSGVEAVQLLTDGAYAEGTRWKETRKMFGRSETVEMWVDSAEPPRTTTVKAAQGGADYSTRFSLANRDGGTDLTLTFGAKMSKPTAATRILVAVFGRLGMAASRKALAKDLADIAAKAESAR</sequence>
<gene>
    <name evidence="1" type="ORF">SAMN04489743_3503</name>
</gene>
<proteinExistence type="predicted"/>
<dbReference type="CDD" id="cd07812">
    <property type="entry name" value="SRPBCC"/>
    <property type="match status" value="1"/>
</dbReference>
<evidence type="ECO:0000313" key="1">
    <source>
        <dbReference type="EMBL" id="SDT54472.1"/>
    </source>
</evidence>
<accession>A0A1H2B8T8</accession>
<dbReference type="InterPro" id="IPR019587">
    <property type="entry name" value="Polyketide_cyclase/dehydratase"/>
</dbReference>
<dbReference type="EMBL" id="LT629779">
    <property type="protein sequence ID" value="SDT54472.1"/>
    <property type="molecule type" value="Genomic_DNA"/>
</dbReference>
<dbReference type="RefSeq" id="WP_091722731.1">
    <property type="nucleotide sequence ID" value="NZ_CAUQLD010000005.1"/>
</dbReference>
<dbReference type="OrthoDB" id="4773254at2"/>
<keyword evidence="2" id="KW-1185">Reference proteome</keyword>
<name>A0A1H2B8T8_9MICC</name>
<dbReference type="AlphaFoldDB" id="A0A1H2B8T8"/>
<dbReference type="SUPFAM" id="SSF55961">
    <property type="entry name" value="Bet v1-like"/>
    <property type="match status" value="1"/>
</dbReference>
<protein>
    <submittedName>
        <fullName evidence="1">Carbon monoxide dehydrogenase subunit G</fullName>
    </submittedName>
</protein>